<dbReference type="Proteomes" id="UP000001685">
    <property type="component" value="Chromosome"/>
</dbReference>
<name>B1VNE7_STRGG</name>
<dbReference type="AlphaFoldDB" id="B1VNE7"/>
<proteinExistence type="predicted"/>
<dbReference type="KEGG" id="sgr:SGR_141"/>
<dbReference type="EMBL" id="AP009493">
    <property type="protein sequence ID" value="BAG16970.1"/>
    <property type="molecule type" value="Genomic_DNA"/>
</dbReference>
<dbReference type="HOGENOM" id="CLU_1304301_0_0_11"/>
<protein>
    <submittedName>
        <fullName evidence="1">Uncharacterized protein</fullName>
    </submittedName>
</protein>
<accession>B1VNE7</accession>
<gene>
    <name evidence="1" type="ordered locus">SGR_141</name>
</gene>
<evidence type="ECO:0000313" key="2">
    <source>
        <dbReference type="Proteomes" id="UP000001685"/>
    </source>
</evidence>
<sequence>MMHILVPEDPVFMTRFLDVEEPLLHSLYYLHRGHMPRDQAKTVARAYEAWGDIQAAMPKFLSWHTPTAFELAVPRRESEGHRLHSPDGRQLISLYAVDVGVESISGLAACLTLLEEAEKDLGGALAGALEEIREPRERDLVDNFRRVLQALRIPAPPALLASLRDAAPAGPVQEVTLDCGQHAEYTAFGDRFCRAVSSGDLFMYTMHRSLYP</sequence>
<evidence type="ECO:0000313" key="1">
    <source>
        <dbReference type="EMBL" id="BAG16970.1"/>
    </source>
</evidence>
<dbReference type="eggNOG" id="ENOG5031M3J">
    <property type="taxonomic scope" value="Bacteria"/>
</dbReference>
<organism evidence="1 2">
    <name type="scientific">Streptomyces griseus subsp. griseus (strain JCM 4626 / CBS 651.72 / NBRC 13350 / KCC S-0626 / ISP 5235)</name>
    <dbReference type="NCBI Taxonomy" id="455632"/>
    <lineage>
        <taxon>Bacteria</taxon>
        <taxon>Bacillati</taxon>
        <taxon>Actinomycetota</taxon>
        <taxon>Actinomycetes</taxon>
        <taxon>Kitasatosporales</taxon>
        <taxon>Streptomycetaceae</taxon>
        <taxon>Streptomyces</taxon>
    </lineage>
</organism>
<reference evidence="2" key="1">
    <citation type="journal article" date="2008" name="J. Bacteriol.">
        <title>Genome sequence of the streptomycin-producing microorganism Streptomyces griseus IFO 13350.</title>
        <authorList>
            <person name="Ohnishi Y."/>
            <person name="Ishikawa J."/>
            <person name="Hara H."/>
            <person name="Suzuki H."/>
            <person name="Ikenoya M."/>
            <person name="Ikeda H."/>
            <person name="Yamashita A."/>
            <person name="Hattori M."/>
            <person name="Horinouchi S."/>
        </authorList>
    </citation>
    <scope>NUCLEOTIDE SEQUENCE [LARGE SCALE GENOMIC DNA]</scope>
    <source>
        <strain evidence="2">JCM 4626 / NBRC 13350</strain>
    </source>
</reference>